<dbReference type="HOGENOM" id="CLU_1394925_0_0_5"/>
<dbReference type="EMBL" id="CP001349">
    <property type="protein sequence ID" value="ACL58239.1"/>
    <property type="molecule type" value="Genomic_DNA"/>
</dbReference>
<sequence>MLPFSLATTLPSGACRGSARLTIDLDGSQEPLRGPLPRAGGSFPGQARMPRRRSRVPHAAIVTIGRARAAAPRLPNRAAAPAGRERISARAFVPVGRPAPARPRPHPIRAGRPRITLPPAPRRRAMPLRHKLMLALAAEVLVAGTARARQEFRPPAILIEDAGRDGHRIALLETRRASGATAVRLAVAAARKPVL</sequence>
<keyword evidence="3" id="KW-1185">Reference proteome</keyword>
<protein>
    <submittedName>
        <fullName evidence="2">Uncharacterized protein</fullName>
    </submittedName>
</protein>
<dbReference type="AlphaFoldDB" id="B8IL51"/>
<organism evidence="2 3">
    <name type="scientific">Methylobacterium nodulans (strain LMG 21967 / CNCM I-2342 / ORS 2060)</name>
    <dbReference type="NCBI Taxonomy" id="460265"/>
    <lineage>
        <taxon>Bacteria</taxon>
        <taxon>Pseudomonadati</taxon>
        <taxon>Pseudomonadota</taxon>
        <taxon>Alphaproteobacteria</taxon>
        <taxon>Hyphomicrobiales</taxon>
        <taxon>Methylobacteriaceae</taxon>
        <taxon>Methylobacterium</taxon>
    </lineage>
</organism>
<dbReference type="STRING" id="460265.Mnod_3316"/>
<name>B8IL51_METNO</name>
<dbReference type="Proteomes" id="UP000008207">
    <property type="component" value="Chromosome"/>
</dbReference>
<dbReference type="OrthoDB" id="1363024at28211"/>
<reference evidence="2 3" key="1">
    <citation type="submission" date="2009-01" db="EMBL/GenBank/DDBJ databases">
        <title>Complete sequence of chromosome of Methylobacterium nodulans ORS 2060.</title>
        <authorList>
            <consortium name="US DOE Joint Genome Institute"/>
            <person name="Lucas S."/>
            <person name="Copeland A."/>
            <person name="Lapidus A."/>
            <person name="Glavina del Rio T."/>
            <person name="Dalin E."/>
            <person name="Tice H."/>
            <person name="Bruce D."/>
            <person name="Goodwin L."/>
            <person name="Pitluck S."/>
            <person name="Sims D."/>
            <person name="Brettin T."/>
            <person name="Detter J.C."/>
            <person name="Han C."/>
            <person name="Larimer F."/>
            <person name="Land M."/>
            <person name="Hauser L."/>
            <person name="Kyrpides N."/>
            <person name="Ivanova N."/>
            <person name="Marx C.J."/>
            <person name="Richardson P."/>
        </authorList>
    </citation>
    <scope>NUCLEOTIDE SEQUENCE [LARGE SCALE GENOMIC DNA]</scope>
    <source>
        <strain evidence="3">LMG 21967 / CNCM I-2342 / ORS 2060</strain>
    </source>
</reference>
<accession>B8IL51</accession>
<evidence type="ECO:0000256" key="1">
    <source>
        <dbReference type="SAM" id="MobiDB-lite"/>
    </source>
</evidence>
<gene>
    <name evidence="2" type="ordered locus">Mnod_3316</name>
</gene>
<dbReference type="eggNOG" id="ENOG5030VQJ">
    <property type="taxonomic scope" value="Bacteria"/>
</dbReference>
<feature type="region of interest" description="Disordered" evidence="1">
    <location>
        <begin position="26"/>
        <end position="54"/>
    </location>
</feature>
<dbReference type="KEGG" id="mno:Mnod_3316"/>
<dbReference type="RefSeq" id="WP_015929902.1">
    <property type="nucleotide sequence ID" value="NC_011894.1"/>
</dbReference>
<evidence type="ECO:0000313" key="3">
    <source>
        <dbReference type="Proteomes" id="UP000008207"/>
    </source>
</evidence>
<proteinExistence type="predicted"/>
<evidence type="ECO:0000313" key="2">
    <source>
        <dbReference type="EMBL" id="ACL58239.1"/>
    </source>
</evidence>